<dbReference type="EnsemblMetazoa" id="GMOY006957-RA">
    <property type="protein sequence ID" value="GMOY006957-PA"/>
    <property type="gene ID" value="GMOY006957"/>
</dbReference>
<dbReference type="Proteomes" id="UP000092444">
    <property type="component" value="Unassembled WGS sequence"/>
</dbReference>
<feature type="coiled-coil region" evidence="1">
    <location>
        <begin position="34"/>
        <end position="61"/>
    </location>
</feature>
<dbReference type="VEuPathDB" id="VectorBase:GMOY006957"/>
<sequence length="696" mass="82938">MGQLKAHNGDISCIQWEILDSTTEEFGPIGGGLYDIYKERLSDLQDNYAKMEELMRDNSKRSLKGKSGNLYEEFKKRLDRFNGALTISLESKGDKRAVPSSSLYDKFKRRLYAANALPPDDDDNELGDDFLNRQSRGFFNYFSKKFGKDHISAKTKEKQFESSKDFKESMPVENYPTTILNNRVNAFDEIPGSIYDRYRQQLKEWSGGAIFNREPRSEKSLQKVEPFFIWQDADKSMDKMDDYSVENFIAKCKYENQKLKTTNIEKRDIEDVRLRDALNRDRFEEGPLHDLHEYEQVGPLQMLHEYRQMQRLQKAHEEKQRLQAEKEQLEEEKQRLLDALQKLRVQDDAKQKLLKGQHKQQQTYTTEHYLQDEQIRASANKSLQQKKKLEQQRLKIKDNLKQLKKLKDQLKLQGQKKEEEKKLQERKKIQDQKRLENLKKMQEKQVLEAKKNNEEHMRWMQENVKQAQRVAELRKQKDEAQRKLQEQLKQKEQEKLQEEKKIGNQKKIENQKKIQDQLKIQEKQQLQELQTIEKMLQKQEQQHELGAQKQLEDEKGKQEEEEGQARQIEKDSLGQQITNAQLNRQQQQENVNHADIRTQLERLSGHLYDIFKKRLQVVEQELTYHKLNEFDVSTASSRLSKASSAKDNFHENYKKRIEEIDKELAIGNRKLMSDRLARSFFDWFRNFPRDSEKESL</sequence>
<evidence type="ECO:0000256" key="2">
    <source>
        <dbReference type="SAM" id="MobiDB-lite"/>
    </source>
</evidence>
<keyword evidence="1" id="KW-0175">Coiled coil</keyword>
<reference evidence="3" key="1">
    <citation type="submission" date="2020-05" db="UniProtKB">
        <authorList>
            <consortium name="EnsemblMetazoa"/>
        </authorList>
    </citation>
    <scope>IDENTIFICATION</scope>
    <source>
        <strain evidence="3">Yale</strain>
    </source>
</reference>
<protein>
    <submittedName>
        <fullName evidence="3">Uncharacterized protein</fullName>
    </submittedName>
</protein>
<accession>A0A1B0G118</accession>
<name>A0A1B0G118_GLOMM</name>
<feature type="compositionally biased region" description="Basic and acidic residues" evidence="2">
    <location>
        <begin position="471"/>
        <end position="489"/>
    </location>
</feature>
<evidence type="ECO:0000313" key="3">
    <source>
        <dbReference type="EnsemblMetazoa" id="GMOY006957-PA"/>
    </source>
</evidence>
<keyword evidence="4" id="KW-1185">Reference proteome</keyword>
<evidence type="ECO:0000256" key="1">
    <source>
        <dbReference type="SAM" id="Coils"/>
    </source>
</evidence>
<evidence type="ECO:0000313" key="4">
    <source>
        <dbReference type="Proteomes" id="UP000092444"/>
    </source>
</evidence>
<dbReference type="AlphaFoldDB" id="A0A1B0G118"/>
<dbReference type="EMBL" id="CCAG010008718">
    <property type="status" value="NOT_ANNOTATED_CDS"/>
    <property type="molecule type" value="Genomic_DNA"/>
</dbReference>
<dbReference type="STRING" id="37546.A0A1B0G118"/>
<feature type="region of interest" description="Disordered" evidence="2">
    <location>
        <begin position="411"/>
        <end position="442"/>
    </location>
</feature>
<feature type="region of interest" description="Disordered" evidence="2">
    <location>
        <begin position="540"/>
        <end position="567"/>
    </location>
</feature>
<feature type="coiled-coil region" evidence="1">
    <location>
        <begin position="309"/>
        <end position="346"/>
    </location>
</feature>
<organism evidence="3 4">
    <name type="scientific">Glossina morsitans morsitans</name>
    <name type="common">Savannah tsetse fly</name>
    <dbReference type="NCBI Taxonomy" id="37546"/>
    <lineage>
        <taxon>Eukaryota</taxon>
        <taxon>Metazoa</taxon>
        <taxon>Ecdysozoa</taxon>
        <taxon>Arthropoda</taxon>
        <taxon>Hexapoda</taxon>
        <taxon>Insecta</taxon>
        <taxon>Pterygota</taxon>
        <taxon>Neoptera</taxon>
        <taxon>Endopterygota</taxon>
        <taxon>Diptera</taxon>
        <taxon>Brachycera</taxon>
        <taxon>Muscomorpha</taxon>
        <taxon>Hippoboscoidea</taxon>
        <taxon>Glossinidae</taxon>
        <taxon>Glossina</taxon>
    </lineage>
</organism>
<feature type="compositionally biased region" description="Basic and acidic residues" evidence="2">
    <location>
        <begin position="550"/>
        <end position="567"/>
    </location>
</feature>
<feature type="region of interest" description="Disordered" evidence="2">
    <location>
        <begin position="468"/>
        <end position="489"/>
    </location>
</feature>
<proteinExistence type="predicted"/>